<dbReference type="InterPro" id="IPR000259">
    <property type="entry name" value="Adhesion_dom_fimbrial"/>
</dbReference>
<name>A0AAW9PPC6_KLEVA</name>
<feature type="domain" description="Fimbrial-type adhesion" evidence="2">
    <location>
        <begin position="29"/>
        <end position="183"/>
    </location>
</feature>
<organism evidence="3 4">
    <name type="scientific">Klebsiella variicola</name>
    <dbReference type="NCBI Taxonomy" id="244366"/>
    <lineage>
        <taxon>Bacteria</taxon>
        <taxon>Pseudomonadati</taxon>
        <taxon>Pseudomonadota</taxon>
        <taxon>Gammaproteobacteria</taxon>
        <taxon>Enterobacterales</taxon>
        <taxon>Enterobacteriaceae</taxon>
        <taxon>Klebsiella/Raoultella group</taxon>
        <taxon>Klebsiella</taxon>
        <taxon>Klebsiella pneumoniae complex</taxon>
    </lineage>
</organism>
<dbReference type="AlphaFoldDB" id="A0AAW9PPC6"/>
<keyword evidence="1" id="KW-0732">Signal</keyword>
<dbReference type="Pfam" id="PF00419">
    <property type="entry name" value="Fimbrial"/>
    <property type="match status" value="1"/>
</dbReference>
<dbReference type="EMBL" id="JARTTN020000001">
    <property type="protein sequence ID" value="MEC6059735.1"/>
    <property type="molecule type" value="Genomic_DNA"/>
</dbReference>
<dbReference type="GO" id="GO:0043709">
    <property type="term" value="P:cell adhesion involved in single-species biofilm formation"/>
    <property type="evidence" value="ECO:0007669"/>
    <property type="project" value="TreeGrafter"/>
</dbReference>
<dbReference type="SUPFAM" id="SSF49401">
    <property type="entry name" value="Bacterial adhesins"/>
    <property type="match status" value="1"/>
</dbReference>
<feature type="chain" id="PRO_5043443568" evidence="1">
    <location>
        <begin position="24"/>
        <end position="183"/>
    </location>
</feature>
<protein>
    <submittedName>
        <fullName evidence="3">Fimbrial protein</fullName>
    </submittedName>
</protein>
<dbReference type="PROSITE" id="PS51257">
    <property type="entry name" value="PROKAR_LIPOPROTEIN"/>
    <property type="match status" value="1"/>
</dbReference>
<dbReference type="KEGG" id="kvq:SP68_16820"/>
<evidence type="ECO:0000313" key="4">
    <source>
        <dbReference type="Proteomes" id="UP001176846"/>
    </source>
</evidence>
<dbReference type="PANTHER" id="PTHR33420">
    <property type="entry name" value="FIMBRIAL SUBUNIT ELFA-RELATED"/>
    <property type="match status" value="1"/>
</dbReference>
<dbReference type="InterPro" id="IPR050263">
    <property type="entry name" value="Bact_Fimbrial_Adh_Pro"/>
</dbReference>
<dbReference type="GeneID" id="93275452"/>
<gene>
    <name evidence="3" type="ORF">QAB22_024890</name>
</gene>
<dbReference type="Gene3D" id="2.60.40.1090">
    <property type="entry name" value="Fimbrial-type adhesion domain"/>
    <property type="match status" value="1"/>
</dbReference>
<evidence type="ECO:0000256" key="1">
    <source>
        <dbReference type="SAM" id="SignalP"/>
    </source>
</evidence>
<feature type="signal peptide" evidence="1">
    <location>
        <begin position="1"/>
        <end position="23"/>
    </location>
</feature>
<dbReference type="InterPro" id="IPR008966">
    <property type="entry name" value="Adhesion_dom_sf"/>
</dbReference>
<sequence length="183" mass="18409">MKKNAKLLAAFVAASIISCNALAADGTVQFTGTITDASCETHIGSLTGGSNETVDLGIVPVSSFSGVGSTAAQGAGSTNVKIFLTECPAGTPTQATLKFDGAYYNGDNSYLALDSGSTASGVAILLSNPSGNALKLGEPSEPFTLNVGTGSSTELNFKAAYIQRETTISAGTANSSATFTINY</sequence>
<accession>A0AAW9PPC6</accession>
<reference evidence="3" key="1">
    <citation type="journal article" date="2023" name="Nat. Commun.">
        <title>Genomic dissection of endemic carbapenem resistance reveals metallo-beta-lactamase dissemination through clonal, plasmid and integron transfer.</title>
        <authorList>
            <person name="Macesic N."/>
            <person name="Hawkey J."/>
            <person name="Vezina B."/>
            <person name="Wisniewski J.A."/>
            <person name="Cottingham H."/>
            <person name="Blakeway L.V."/>
            <person name="Harshegyi T."/>
            <person name="Pragastis K."/>
            <person name="Badoordeen G.Z."/>
            <person name="Dennison A."/>
            <person name="Spelman D.W."/>
            <person name="Jenney A.W.J."/>
            <person name="Peleg A.Y."/>
        </authorList>
    </citation>
    <scope>NUCLEOTIDE SEQUENCE</scope>
    <source>
        <strain evidence="3">CPO071</strain>
    </source>
</reference>
<dbReference type="Proteomes" id="UP001176846">
    <property type="component" value="Unassembled WGS sequence"/>
</dbReference>
<proteinExistence type="predicted"/>
<evidence type="ECO:0000259" key="2">
    <source>
        <dbReference type="Pfam" id="PF00419"/>
    </source>
</evidence>
<dbReference type="RefSeq" id="WP_022064650.1">
    <property type="nucleotide sequence ID" value="NZ_AP024592.1"/>
</dbReference>
<reference evidence="3" key="2">
    <citation type="submission" date="2024-01" db="EMBL/GenBank/DDBJ databases">
        <authorList>
            <person name="Macesic N."/>
        </authorList>
    </citation>
    <scope>NUCLEOTIDE SEQUENCE</scope>
    <source>
        <strain evidence="3">CPO071</strain>
    </source>
</reference>
<dbReference type="GO" id="GO:0009289">
    <property type="term" value="C:pilus"/>
    <property type="evidence" value="ECO:0007669"/>
    <property type="project" value="InterPro"/>
</dbReference>
<dbReference type="PANTHER" id="PTHR33420:SF26">
    <property type="entry name" value="FIMBRIAL SUBUNIT"/>
    <property type="match status" value="1"/>
</dbReference>
<comment type="caution">
    <text evidence="3">The sequence shown here is derived from an EMBL/GenBank/DDBJ whole genome shotgun (WGS) entry which is preliminary data.</text>
</comment>
<evidence type="ECO:0000313" key="3">
    <source>
        <dbReference type="EMBL" id="MEC6059735.1"/>
    </source>
</evidence>
<dbReference type="InterPro" id="IPR036937">
    <property type="entry name" value="Adhesion_dom_fimbrial_sf"/>
</dbReference>